<dbReference type="InterPro" id="IPR044604">
    <property type="entry name" value="FLZ12/13/14"/>
</dbReference>
<evidence type="ECO:0000313" key="7">
    <source>
        <dbReference type="Proteomes" id="UP000195402"/>
    </source>
</evidence>
<comment type="similarity">
    <text evidence="1">Belongs to the FLZ family.</text>
</comment>
<dbReference type="AlphaFoldDB" id="A0A200R9A5"/>
<dbReference type="PANTHER" id="PTHR47208">
    <property type="entry name" value="OS02G0174800 PROTEIN"/>
    <property type="match status" value="1"/>
</dbReference>
<organism evidence="6 7">
    <name type="scientific">Macleaya cordata</name>
    <name type="common">Five-seeded plume-poppy</name>
    <name type="synonym">Bocconia cordata</name>
    <dbReference type="NCBI Taxonomy" id="56857"/>
    <lineage>
        <taxon>Eukaryota</taxon>
        <taxon>Viridiplantae</taxon>
        <taxon>Streptophyta</taxon>
        <taxon>Embryophyta</taxon>
        <taxon>Tracheophyta</taxon>
        <taxon>Spermatophyta</taxon>
        <taxon>Magnoliopsida</taxon>
        <taxon>Ranunculales</taxon>
        <taxon>Papaveraceae</taxon>
        <taxon>Papaveroideae</taxon>
        <taxon>Macleaya</taxon>
    </lineage>
</organism>
<evidence type="ECO:0000256" key="4">
    <source>
        <dbReference type="SAM" id="MobiDB-lite"/>
    </source>
</evidence>
<dbReference type="PROSITE" id="PS51795">
    <property type="entry name" value="ZF_FLZ"/>
    <property type="match status" value="1"/>
</dbReference>
<evidence type="ECO:0000256" key="2">
    <source>
        <dbReference type="ARBA" id="ARBA00022723"/>
    </source>
</evidence>
<feature type="region of interest" description="Disordered" evidence="4">
    <location>
        <begin position="215"/>
        <end position="236"/>
    </location>
</feature>
<dbReference type="PANTHER" id="PTHR47208:SF1">
    <property type="entry name" value="OS02G0174800 PROTEIN"/>
    <property type="match status" value="1"/>
</dbReference>
<evidence type="ECO:0000256" key="1">
    <source>
        <dbReference type="ARBA" id="ARBA00009374"/>
    </source>
</evidence>
<protein>
    <recommendedName>
        <fullName evidence="5">FLZ-type domain-containing protein</fullName>
    </recommendedName>
</protein>
<dbReference type="InterPro" id="IPR007650">
    <property type="entry name" value="Zf-FLZ_dom"/>
</dbReference>
<accession>A0A200R9A5</accession>
<dbReference type="OrthoDB" id="828272at2759"/>
<name>A0A200R9A5_MACCD</name>
<dbReference type="Proteomes" id="UP000195402">
    <property type="component" value="Unassembled WGS sequence"/>
</dbReference>
<evidence type="ECO:0000256" key="3">
    <source>
        <dbReference type="PROSITE-ProRule" id="PRU01131"/>
    </source>
</evidence>
<evidence type="ECO:0000259" key="5">
    <source>
        <dbReference type="PROSITE" id="PS51795"/>
    </source>
</evidence>
<feature type="zinc finger region" description="FLZ-type" evidence="3">
    <location>
        <begin position="173"/>
        <end position="216"/>
    </location>
</feature>
<keyword evidence="2" id="KW-0479">Metal-binding</keyword>
<evidence type="ECO:0000313" key="6">
    <source>
        <dbReference type="EMBL" id="OVA19295.1"/>
    </source>
</evidence>
<reference evidence="6 7" key="1">
    <citation type="journal article" date="2017" name="Mol. Plant">
        <title>The Genome of Medicinal Plant Macleaya cordata Provides New Insights into Benzylisoquinoline Alkaloids Metabolism.</title>
        <authorList>
            <person name="Liu X."/>
            <person name="Liu Y."/>
            <person name="Huang P."/>
            <person name="Ma Y."/>
            <person name="Qing Z."/>
            <person name="Tang Q."/>
            <person name="Cao H."/>
            <person name="Cheng P."/>
            <person name="Zheng Y."/>
            <person name="Yuan Z."/>
            <person name="Zhou Y."/>
            <person name="Liu J."/>
            <person name="Tang Z."/>
            <person name="Zhuo Y."/>
            <person name="Zhang Y."/>
            <person name="Yu L."/>
            <person name="Huang J."/>
            <person name="Yang P."/>
            <person name="Peng Q."/>
            <person name="Zhang J."/>
            <person name="Jiang W."/>
            <person name="Zhang Z."/>
            <person name="Lin K."/>
            <person name="Ro D.K."/>
            <person name="Chen X."/>
            <person name="Xiong X."/>
            <person name="Shang Y."/>
            <person name="Huang S."/>
            <person name="Zeng J."/>
        </authorList>
    </citation>
    <scope>NUCLEOTIDE SEQUENCE [LARGE SCALE GENOMIC DNA]</scope>
    <source>
        <strain evidence="7">cv. BLH2017</strain>
        <tissue evidence="6">Root</tissue>
    </source>
</reference>
<keyword evidence="7" id="KW-1185">Reference proteome</keyword>
<dbReference type="EMBL" id="MVGT01000213">
    <property type="protein sequence ID" value="OVA19295.1"/>
    <property type="molecule type" value="Genomic_DNA"/>
</dbReference>
<dbReference type="OMA" id="REFWSDG"/>
<gene>
    <name evidence="6" type="ORF">BVC80_521g101</name>
</gene>
<dbReference type="STRING" id="56857.A0A200R9A5"/>
<proteinExistence type="inferred from homology"/>
<dbReference type="InParanoid" id="A0A200R9A5"/>
<dbReference type="GO" id="GO:0046872">
    <property type="term" value="F:metal ion binding"/>
    <property type="evidence" value="ECO:0007669"/>
    <property type="project" value="UniProtKB-KW"/>
</dbReference>
<feature type="domain" description="FLZ-type" evidence="5">
    <location>
        <begin position="173"/>
        <end position="216"/>
    </location>
</feature>
<sequence>MSGSSSSKKRPSINLSLFINFSESFSSDQTSKSPNSTKSPRIFENGVVGLGIVAAMNEISDTHESNLTNKISGSPRSQPIPIVSAKPIAKFRETEILDSKKLTEPILEKEEMELSESYTCVISHFGKNNSVKKREYFDDQSDAINGNYWVNSGVFFTSPPKYSEAETVFQAPDFLNSCYLCKKKLHGLDIFMYRGDKAFCSAECRFKKMISDERKEKRGSSGTKKPFDYSTSPCSAPRFFAAGVAAA</sequence>
<comment type="caution">
    <text evidence="6">The sequence shown here is derived from an EMBL/GenBank/DDBJ whole genome shotgun (WGS) entry which is preliminary data.</text>
</comment>
<dbReference type="Pfam" id="PF04570">
    <property type="entry name" value="zf-FLZ"/>
    <property type="match status" value="1"/>
</dbReference>